<feature type="compositionally biased region" description="Basic and acidic residues" evidence="1">
    <location>
        <begin position="437"/>
        <end position="452"/>
    </location>
</feature>
<dbReference type="EMBL" id="SNRW01007189">
    <property type="protein sequence ID" value="KAA6381676.1"/>
    <property type="molecule type" value="Genomic_DNA"/>
</dbReference>
<proteinExistence type="predicted"/>
<dbReference type="SUPFAM" id="SSF48371">
    <property type="entry name" value="ARM repeat"/>
    <property type="match status" value="2"/>
</dbReference>
<protein>
    <submittedName>
        <fullName evidence="2">Uncharacterized protein</fullName>
    </submittedName>
</protein>
<dbReference type="InterPro" id="IPR011989">
    <property type="entry name" value="ARM-like"/>
</dbReference>
<name>A0A5J4VH67_9EUKA</name>
<accession>A0A5J4VH67</accession>
<comment type="caution">
    <text evidence="2">The sequence shown here is derived from an EMBL/GenBank/DDBJ whole genome shotgun (WGS) entry which is preliminary data.</text>
</comment>
<organism evidence="2 3">
    <name type="scientific">Streblomastix strix</name>
    <dbReference type="NCBI Taxonomy" id="222440"/>
    <lineage>
        <taxon>Eukaryota</taxon>
        <taxon>Metamonada</taxon>
        <taxon>Preaxostyla</taxon>
        <taxon>Oxymonadida</taxon>
        <taxon>Streblomastigidae</taxon>
        <taxon>Streblomastix</taxon>
    </lineage>
</organism>
<dbReference type="Proteomes" id="UP000324800">
    <property type="component" value="Unassembled WGS sequence"/>
</dbReference>
<evidence type="ECO:0000313" key="2">
    <source>
        <dbReference type="EMBL" id="KAA6381676.1"/>
    </source>
</evidence>
<feature type="region of interest" description="Disordered" evidence="1">
    <location>
        <begin position="403"/>
        <end position="453"/>
    </location>
</feature>
<feature type="compositionally biased region" description="Basic and acidic residues" evidence="1">
    <location>
        <begin position="403"/>
        <end position="429"/>
    </location>
</feature>
<feature type="compositionally biased region" description="Basic and acidic residues" evidence="1">
    <location>
        <begin position="338"/>
        <end position="357"/>
    </location>
</feature>
<evidence type="ECO:0000313" key="3">
    <source>
        <dbReference type="Proteomes" id="UP000324800"/>
    </source>
</evidence>
<dbReference type="AlphaFoldDB" id="A0A5J4VH67"/>
<sequence length="689" mass="78772">MSTSNQDLITPRRTDNIDPIFLGGQLGALSTKNGEERKTIIRNFITNCASSRETCQLFIREHITEKIITIAQQDDDIETKELCYFLLSGLGMMLGTEQAVGQYSLVSSLLNLAESDSQSASEAGVRELCKLLENSQKENNDQKEIIIGWALKNLHQYHKCSLTSQPSQQHPIQPVIPITPQYSTSPLSTSKLSTPLTTQSSNISNDSKKNKILGSIRIVTSAIKGGAQASELSDVYSVINDLCDDEDEDVSNAATVFIRTWKRRNLSIANQESSGFDKEKLILKEQLKKITEEKQQLEEQNKKTLQMLNDSELQKTKFEDQNKVLEIQLRAAAQGKKKVTEEKEKLEEQTKKFHSEQKIIEEAQKRAQEEKKAAEDLKKRIEEEKKKTDEERRRIEEEKKKIEDERRRIEDERRKSEERRKDIEQRNQMDSELESGQLDKSKDSDQGRDKQTSWKKIAATLSKKLEGNDQQIEKLVQKKDQLCEQIREMLFSKEDDDLRKKMISAGIVDGLLYILQSVPLQQITRSVILALYCLTTPCGNEVKLMVFARKPFLALSRIFQHTDPLIAADAITTLYNIILGGSNTTNDADHHPHFIEMANCGGIQKIFQLFKQTKQKDIKDTCAFCIGRLFKAKHIADVQMQREIIGHLKSLYNNPDEWTRNTVKGILTNLAQNQCMSNIYMDYYSITLT</sequence>
<evidence type="ECO:0000256" key="1">
    <source>
        <dbReference type="SAM" id="MobiDB-lite"/>
    </source>
</evidence>
<dbReference type="Gene3D" id="1.25.10.10">
    <property type="entry name" value="Leucine-rich Repeat Variant"/>
    <property type="match status" value="1"/>
</dbReference>
<reference evidence="2 3" key="1">
    <citation type="submission" date="2019-03" db="EMBL/GenBank/DDBJ databases">
        <title>Single cell metagenomics reveals metabolic interactions within the superorganism composed of flagellate Streblomastix strix and complex community of Bacteroidetes bacteria on its surface.</title>
        <authorList>
            <person name="Treitli S.C."/>
            <person name="Kolisko M."/>
            <person name="Husnik F."/>
            <person name="Keeling P."/>
            <person name="Hampl V."/>
        </authorList>
    </citation>
    <scope>NUCLEOTIDE SEQUENCE [LARGE SCALE GENOMIC DNA]</scope>
    <source>
        <strain evidence="2">ST1C</strain>
    </source>
</reference>
<feature type="region of interest" description="Disordered" evidence="1">
    <location>
        <begin position="336"/>
        <end position="357"/>
    </location>
</feature>
<dbReference type="InterPro" id="IPR016024">
    <property type="entry name" value="ARM-type_fold"/>
</dbReference>
<gene>
    <name evidence="2" type="ORF">EZS28_022799</name>
</gene>